<comment type="caution">
    <text evidence="4">The sequence shown here is derived from an EMBL/GenBank/DDBJ whole genome shotgun (WGS) entry which is preliminary data.</text>
</comment>
<keyword evidence="2 3" id="KW-0378">Hydrolase</keyword>
<dbReference type="NCBIfam" id="NF010013">
    <property type="entry name" value="PRK13487.1"/>
    <property type="match status" value="1"/>
</dbReference>
<accession>A0A2P6AUB9</accession>
<dbReference type="PANTHER" id="PTHR35147:SF2">
    <property type="entry name" value="CHEMORECEPTOR GLUTAMINE DEAMIDASE CHED-RELATED"/>
    <property type="match status" value="1"/>
</dbReference>
<protein>
    <recommendedName>
        <fullName evidence="3">Probable chemoreceptor glutamine deamidase CheD</fullName>
        <ecNumber evidence="3">3.5.1.44</ecNumber>
    </recommendedName>
</protein>
<dbReference type="AlphaFoldDB" id="A0A2P6AUB9"/>
<comment type="function">
    <text evidence="3">Probably deamidates glutamine residues to glutamate on methyl-accepting chemotaxis receptors (MCPs), playing an important role in chemotaxis.</text>
</comment>
<dbReference type="GO" id="GO:0050568">
    <property type="term" value="F:protein-glutamine glutaminase activity"/>
    <property type="evidence" value="ECO:0007669"/>
    <property type="project" value="UniProtKB-UniRule"/>
</dbReference>
<dbReference type="SUPFAM" id="SSF64438">
    <property type="entry name" value="CNF1/YfiH-like putative cysteine hydrolases"/>
    <property type="match status" value="1"/>
</dbReference>
<dbReference type="HAMAP" id="MF_01440">
    <property type="entry name" value="CheD"/>
    <property type="match status" value="1"/>
</dbReference>
<dbReference type="Pfam" id="PF03975">
    <property type="entry name" value="CheD"/>
    <property type="match status" value="1"/>
</dbReference>
<evidence type="ECO:0000256" key="3">
    <source>
        <dbReference type="HAMAP-Rule" id="MF_01440"/>
    </source>
</evidence>
<keyword evidence="1 3" id="KW-0145">Chemotaxis</keyword>
<dbReference type="Gene3D" id="3.30.1330.200">
    <property type="match status" value="1"/>
</dbReference>
<proteinExistence type="inferred from homology"/>
<keyword evidence="4" id="KW-0675">Receptor</keyword>
<evidence type="ECO:0000313" key="5">
    <source>
        <dbReference type="Proteomes" id="UP000243900"/>
    </source>
</evidence>
<name>A0A2P6AUB9_9GAMM</name>
<dbReference type="Proteomes" id="UP000243900">
    <property type="component" value="Unassembled WGS sequence"/>
</dbReference>
<dbReference type="OrthoDB" id="9807202at2"/>
<dbReference type="RefSeq" id="WP_105191239.1">
    <property type="nucleotide sequence ID" value="NZ_PTQZ01000024.1"/>
</dbReference>
<comment type="similarity">
    <text evidence="3">Belongs to the CheD family.</text>
</comment>
<dbReference type="InterPro" id="IPR038592">
    <property type="entry name" value="CheD-like_sf"/>
</dbReference>
<evidence type="ECO:0000256" key="2">
    <source>
        <dbReference type="ARBA" id="ARBA00022801"/>
    </source>
</evidence>
<dbReference type="EC" id="3.5.1.44" evidence="3"/>
<dbReference type="CDD" id="cd16352">
    <property type="entry name" value="CheD"/>
    <property type="match status" value="1"/>
</dbReference>
<sequence length="202" mass="22484">MTRIVQRAVRRGQPLPPGEEFLATKRFRDHQFKCDVIKIMPGEFYVASGNVALATVLGSCVSACIWDPITRIGGMNHFMLAGSRGGLASMRYGDYAMETLIRHVLAAGALGNSLEAKIFGGGRVLKGMTSTDVGGDNIRFVIDYLREQGIPITARDLGDTCARKLYFFPDSGRVKLRRMHSEESLDVVREELNYRQRIVREA</sequence>
<gene>
    <name evidence="3" type="primary">cheD</name>
    <name evidence="4" type="ORF">C5O18_02220</name>
</gene>
<dbReference type="GO" id="GO:0006935">
    <property type="term" value="P:chemotaxis"/>
    <property type="evidence" value="ECO:0007669"/>
    <property type="project" value="UniProtKB-UniRule"/>
</dbReference>
<keyword evidence="5" id="KW-1185">Reference proteome</keyword>
<dbReference type="EMBL" id="PTQZ01000024">
    <property type="protein sequence ID" value="PQA49514.1"/>
    <property type="molecule type" value="Genomic_DNA"/>
</dbReference>
<evidence type="ECO:0000256" key="1">
    <source>
        <dbReference type="ARBA" id="ARBA00022500"/>
    </source>
</evidence>
<organism evidence="4 5">
    <name type="scientific">Amnimonas aquatica</name>
    <dbReference type="NCBI Taxonomy" id="2094561"/>
    <lineage>
        <taxon>Bacteria</taxon>
        <taxon>Pseudomonadati</taxon>
        <taxon>Pseudomonadota</taxon>
        <taxon>Gammaproteobacteria</taxon>
        <taxon>Moraxellales</taxon>
        <taxon>Moraxellaceae</taxon>
        <taxon>Amnimonas</taxon>
    </lineage>
</organism>
<dbReference type="InterPro" id="IPR011324">
    <property type="entry name" value="Cytotoxic_necrot_fac-like_cat"/>
</dbReference>
<reference evidence="5" key="1">
    <citation type="submission" date="2018-02" db="EMBL/GenBank/DDBJ databases">
        <title>Genome sequencing of Solimonas sp. HR-BB.</title>
        <authorList>
            <person name="Lee Y."/>
            <person name="Jeon C.O."/>
        </authorList>
    </citation>
    <scope>NUCLEOTIDE SEQUENCE [LARGE SCALE GENOMIC DNA]</scope>
    <source>
        <strain evidence="5">HR-E</strain>
    </source>
</reference>
<dbReference type="PANTHER" id="PTHR35147">
    <property type="entry name" value="CHEMORECEPTOR GLUTAMINE DEAMIDASE CHED-RELATED"/>
    <property type="match status" value="1"/>
</dbReference>
<evidence type="ECO:0000313" key="4">
    <source>
        <dbReference type="EMBL" id="PQA49514.1"/>
    </source>
</evidence>
<comment type="catalytic activity">
    <reaction evidence="3">
        <text>L-glutaminyl-[protein] + H2O = L-glutamyl-[protein] + NH4(+)</text>
        <dbReference type="Rhea" id="RHEA:16441"/>
        <dbReference type="Rhea" id="RHEA-COMP:10207"/>
        <dbReference type="Rhea" id="RHEA-COMP:10208"/>
        <dbReference type="ChEBI" id="CHEBI:15377"/>
        <dbReference type="ChEBI" id="CHEBI:28938"/>
        <dbReference type="ChEBI" id="CHEBI:29973"/>
        <dbReference type="ChEBI" id="CHEBI:30011"/>
        <dbReference type="EC" id="3.5.1.44"/>
    </reaction>
</comment>
<dbReference type="InterPro" id="IPR005659">
    <property type="entry name" value="Chemorcpt_Glu_NH3ase_CheD"/>
</dbReference>